<gene>
    <name evidence="2" type="ORF">ACFSGJ_06745</name>
</gene>
<dbReference type="Proteomes" id="UP001597353">
    <property type="component" value="Unassembled WGS sequence"/>
</dbReference>
<keyword evidence="1" id="KW-1133">Transmembrane helix</keyword>
<dbReference type="RefSeq" id="WP_390260229.1">
    <property type="nucleotide sequence ID" value="NZ_JBHUGH010000005.1"/>
</dbReference>
<sequence length="54" mass="5461">MAEPNGSGGMGFLMGIVVILLLGIIWYLFTGGDLPGGGGGNDATITIDLPEPQN</sequence>
<proteinExistence type="predicted"/>
<organism evidence="2 3">
    <name type="scientific">Halodurantibacterium flavum</name>
    <dbReference type="NCBI Taxonomy" id="1382802"/>
    <lineage>
        <taxon>Bacteria</taxon>
        <taxon>Pseudomonadati</taxon>
        <taxon>Pseudomonadota</taxon>
        <taxon>Alphaproteobacteria</taxon>
        <taxon>Rhodobacterales</taxon>
        <taxon>Paracoccaceae</taxon>
        <taxon>Halodurantibacterium</taxon>
    </lineage>
</organism>
<reference evidence="3" key="1">
    <citation type="journal article" date="2019" name="Int. J. Syst. Evol. Microbiol.">
        <title>The Global Catalogue of Microorganisms (GCM) 10K type strain sequencing project: providing services to taxonomists for standard genome sequencing and annotation.</title>
        <authorList>
            <consortium name="The Broad Institute Genomics Platform"/>
            <consortium name="The Broad Institute Genome Sequencing Center for Infectious Disease"/>
            <person name="Wu L."/>
            <person name="Ma J."/>
        </authorList>
    </citation>
    <scope>NUCLEOTIDE SEQUENCE [LARGE SCALE GENOMIC DNA]</scope>
    <source>
        <strain evidence="3">CGMCC 4.7242</strain>
    </source>
</reference>
<protein>
    <submittedName>
        <fullName evidence="2">Uncharacterized protein</fullName>
    </submittedName>
</protein>
<evidence type="ECO:0000256" key="1">
    <source>
        <dbReference type="SAM" id="Phobius"/>
    </source>
</evidence>
<evidence type="ECO:0000313" key="3">
    <source>
        <dbReference type="Proteomes" id="UP001597353"/>
    </source>
</evidence>
<keyword evidence="1" id="KW-0812">Transmembrane</keyword>
<keyword evidence="1" id="KW-0472">Membrane</keyword>
<dbReference type="EMBL" id="JBHUGH010000005">
    <property type="protein sequence ID" value="MFD1911911.1"/>
    <property type="molecule type" value="Genomic_DNA"/>
</dbReference>
<comment type="caution">
    <text evidence="2">The sequence shown here is derived from an EMBL/GenBank/DDBJ whole genome shotgun (WGS) entry which is preliminary data.</text>
</comment>
<keyword evidence="3" id="KW-1185">Reference proteome</keyword>
<feature type="transmembrane region" description="Helical" evidence="1">
    <location>
        <begin position="12"/>
        <end position="29"/>
    </location>
</feature>
<evidence type="ECO:0000313" key="2">
    <source>
        <dbReference type="EMBL" id="MFD1911911.1"/>
    </source>
</evidence>
<accession>A0ABW4S2T2</accession>
<name>A0ABW4S2T2_9RHOB</name>